<evidence type="ECO:0000256" key="6">
    <source>
        <dbReference type="ARBA" id="ARBA00023136"/>
    </source>
</evidence>
<evidence type="ECO:0000256" key="5">
    <source>
        <dbReference type="ARBA" id="ARBA00022989"/>
    </source>
</evidence>
<keyword evidence="3" id="KW-1003">Cell membrane</keyword>
<gene>
    <name evidence="9" type="ORF">AB986_09370</name>
</gene>
<dbReference type="RefSeq" id="WP_048310561.1">
    <property type="nucleotide sequence ID" value="NZ_CP119526.1"/>
</dbReference>
<keyword evidence="5 7" id="KW-1133">Transmembrane helix</keyword>
<dbReference type="GO" id="GO:0022857">
    <property type="term" value="F:transmembrane transporter activity"/>
    <property type="evidence" value="ECO:0007669"/>
    <property type="project" value="InterPro"/>
</dbReference>
<feature type="transmembrane region" description="Helical" evidence="7">
    <location>
        <begin position="282"/>
        <end position="299"/>
    </location>
</feature>
<dbReference type="InterPro" id="IPR011701">
    <property type="entry name" value="MFS"/>
</dbReference>
<dbReference type="PANTHER" id="PTHR43266:SF2">
    <property type="entry name" value="MAJOR FACILITATOR SUPERFAMILY (MFS) PROFILE DOMAIN-CONTAINING PROTEIN"/>
    <property type="match status" value="1"/>
</dbReference>
<feature type="transmembrane region" description="Helical" evidence="7">
    <location>
        <begin position="254"/>
        <end position="275"/>
    </location>
</feature>
<evidence type="ECO:0000313" key="9">
    <source>
        <dbReference type="EMBL" id="KMM39391.1"/>
    </source>
</evidence>
<feature type="transmembrane region" description="Helical" evidence="7">
    <location>
        <begin position="73"/>
        <end position="91"/>
    </location>
</feature>
<comment type="caution">
    <text evidence="9">The sequence shown here is derived from an EMBL/GenBank/DDBJ whole genome shotgun (WGS) entry which is preliminary data.</text>
</comment>
<dbReference type="Pfam" id="PF07690">
    <property type="entry name" value="MFS_1"/>
    <property type="match status" value="1"/>
</dbReference>
<keyword evidence="2" id="KW-0813">Transport</keyword>
<feature type="transmembrane region" description="Helical" evidence="7">
    <location>
        <begin position="305"/>
        <end position="330"/>
    </location>
</feature>
<dbReference type="PROSITE" id="PS50850">
    <property type="entry name" value="MFS"/>
    <property type="match status" value="1"/>
</dbReference>
<organism evidence="9 10">
    <name type="scientific">Guptibacillus hwajinpoensis</name>
    <dbReference type="NCBI Taxonomy" id="208199"/>
    <lineage>
        <taxon>Bacteria</taxon>
        <taxon>Bacillati</taxon>
        <taxon>Bacillota</taxon>
        <taxon>Bacilli</taxon>
        <taxon>Bacillales</taxon>
        <taxon>Guptibacillaceae</taxon>
        <taxon>Guptibacillus</taxon>
    </lineage>
</organism>
<evidence type="ECO:0000256" key="7">
    <source>
        <dbReference type="SAM" id="Phobius"/>
    </source>
</evidence>
<accession>A0A0J6CSV9</accession>
<feature type="transmembrane region" description="Helical" evidence="7">
    <location>
        <begin position="371"/>
        <end position="391"/>
    </location>
</feature>
<dbReference type="EMBL" id="LELK01000001">
    <property type="protein sequence ID" value="KMM39391.1"/>
    <property type="molecule type" value="Genomic_DNA"/>
</dbReference>
<evidence type="ECO:0000256" key="4">
    <source>
        <dbReference type="ARBA" id="ARBA00022692"/>
    </source>
</evidence>
<feature type="domain" description="Major facilitator superfamily (MFS) profile" evidence="8">
    <location>
        <begin position="7"/>
        <end position="399"/>
    </location>
</feature>
<feature type="transmembrane region" description="Helical" evidence="7">
    <location>
        <begin position="342"/>
        <end position="365"/>
    </location>
</feature>
<dbReference type="OrthoDB" id="2156306at2"/>
<protein>
    <submittedName>
        <fullName evidence="9">Permease</fullName>
    </submittedName>
</protein>
<comment type="subcellular location">
    <subcellularLocation>
        <location evidence="1">Cell membrane</location>
        <topology evidence="1">Multi-pass membrane protein</topology>
    </subcellularLocation>
</comment>
<dbReference type="InterPro" id="IPR020846">
    <property type="entry name" value="MFS_dom"/>
</dbReference>
<dbReference type="PATRIC" id="fig|157733.3.peg.4169"/>
<evidence type="ECO:0000256" key="2">
    <source>
        <dbReference type="ARBA" id="ARBA00022448"/>
    </source>
</evidence>
<feature type="transmembrane region" description="Helical" evidence="7">
    <location>
        <begin position="40"/>
        <end position="61"/>
    </location>
</feature>
<dbReference type="InterPro" id="IPR036259">
    <property type="entry name" value="MFS_trans_sf"/>
</dbReference>
<dbReference type="Gene3D" id="1.20.1250.20">
    <property type="entry name" value="MFS general substrate transporter like domains"/>
    <property type="match status" value="1"/>
</dbReference>
<keyword evidence="10" id="KW-1185">Reference proteome</keyword>
<name>A0A0J6CSV9_9BACL</name>
<feature type="transmembrane region" description="Helical" evidence="7">
    <location>
        <begin position="216"/>
        <end position="234"/>
    </location>
</feature>
<reference evidence="9" key="1">
    <citation type="submission" date="2015-06" db="EMBL/GenBank/DDBJ databases">
        <authorList>
            <person name="Liu B."/>
            <person name="Wang J."/>
            <person name="Zhu Y."/>
            <person name="Liu G."/>
            <person name="Chen Q."/>
            <person name="Zheng C."/>
            <person name="Che J."/>
            <person name="Ge C."/>
            <person name="Shi H."/>
            <person name="Pan Z."/>
            <person name="Liu X."/>
        </authorList>
    </citation>
    <scope>NUCLEOTIDE SEQUENCE [LARGE SCALE GENOMIC DNA]</scope>
    <source>
        <strain evidence="9">DSM 16346</strain>
    </source>
</reference>
<keyword evidence="6 7" id="KW-0472">Membrane</keyword>
<dbReference type="GO" id="GO:0005886">
    <property type="term" value="C:plasma membrane"/>
    <property type="evidence" value="ECO:0007669"/>
    <property type="project" value="UniProtKB-SubCell"/>
</dbReference>
<feature type="transmembrane region" description="Helical" evidence="7">
    <location>
        <begin position="162"/>
        <end position="181"/>
    </location>
</feature>
<evidence type="ECO:0000256" key="1">
    <source>
        <dbReference type="ARBA" id="ARBA00004651"/>
    </source>
</evidence>
<dbReference type="SUPFAM" id="SSF103473">
    <property type="entry name" value="MFS general substrate transporter"/>
    <property type="match status" value="1"/>
</dbReference>
<evidence type="ECO:0000256" key="3">
    <source>
        <dbReference type="ARBA" id="ARBA00022475"/>
    </source>
</evidence>
<proteinExistence type="predicted"/>
<feature type="transmembrane region" description="Helical" evidence="7">
    <location>
        <begin position="97"/>
        <end position="116"/>
    </location>
</feature>
<dbReference type="CDD" id="cd06173">
    <property type="entry name" value="MFS_MefA_like"/>
    <property type="match status" value="1"/>
</dbReference>
<dbReference type="STRING" id="157733.AB986_09370"/>
<evidence type="ECO:0000313" key="10">
    <source>
        <dbReference type="Proteomes" id="UP000035996"/>
    </source>
</evidence>
<sequence length="412" mass="44865">MKKVTRNLFILLCGIGISNVGSWIYHIALNLIILDRTGSALAVIGLYLLKPLAILFTNGWSGSLIDRMNKRRLMIGLTIFEAGVITCLPFIGSLWILYGFVLVINMASSVFHPTSMTYITKLISRNERKRFNAVRSLVDSGAFVIGPAIAGLLFMIGTPIDAIFINAAAVLVAGGLFYLLPDVERGKMTTRASGNFSLATLQEDWRAVYHFSRRSSYVMIIYSFFSAVTVMTWGVDSLEAAFAKEVLLLTNTEYGFLVSVAGAGILLGAIINTLVARVLSDSWLMGMGAMVLACGYLVFTLSSSFTLASIGCFVLSFSLAFMNTGFYTFYQNNVPVDVMGRIGSLYSFVEALFTILVMLACGVLAELISIRFSVVTGSVVMLCFAIGLLIYESLPSKRKTSQSDSVLDSLDV</sequence>
<evidence type="ECO:0000259" key="8">
    <source>
        <dbReference type="PROSITE" id="PS50850"/>
    </source>
</evidence>
<keyword evidence="4 7" id="KW-0812">Transmembrane</keyword>
<feature type="transmembrane region" description="Helical" evidence="7">
    <location>
        <begin position="7"/>
        <end position="28"/>
    </location>
</feature>
<dbReference type="Proteomes" id="UP000035996">
    <property type="component" value="Unassembled WGS sequence"/>
</dbReference>
<dbReference type="AlphaFoldDB" id="A0A0J6CSV9"/>
<feature type="transmembrane region" description="Helical" evidence="7">
    <location>
        <begin position="137"/>
        <end position="156"/>
    </location>
</feature>
<dbReference type="PANTHER" id="PTHR43266">
    <property type="entry name" value="MACROLIDE-EFFLUX PROTEIN"/>
    <property type="match status" value="1"/>
</dbReference>